<name>A0A6J5KSQ6_9CAUD</name>
<accession>A0A6J5KSQ6</accession>
<protein>
    <submittedName>
        <fullName evidence="1">Uncharacterized protein</fullName>
    </submittedName>
</protein>
<dbReference type="Gene3D" id="3.30.420.10">
    <property type="entry name" value="Ribonuclease H-like superfamily/Ribonuclease H"/>
    <property type="match status" value="1"/>
</dbReference>
<dbReference type="EMBL" id="LR796178">
    <property type="protein sequence ID" value="CAB4124266.1"/>
    <property type="molecule type" value="Genomic_DNA"/>
</dbReference>
<dbReference type="InterPro" id="IPR036397">
    <property type="entry name" value="RNaseH_sf"/>
</dbReference>
<proteinExistence type="predicted"/>
<reference evidence="1" key="1">
    <citation type="submission" date="2020-04" db="EMBL/GenBank/DDBJ databases">
        <authorList>
            <person name="Chiriac C."/>
            <person name="Salcher M."/>
            <person name="Ghai R."/>
            <person name="Kavagutti S V."/>
        </authorList>
    </citation>
    <scope>NUCLEOTIDE SEQUENCE</scope>
</reference>
<sequence>MVIGIDYSMSSPAMCVMAGPTIEQSMFYYLTSNKKLVGNWDNAIGVEHKEYYSEQERYDNIAEFFLNKIPIRDTPPKIYIEDYSFGSTGRVFHIAENAGLLKYKLWEVGYNFNTIAPSVIKKFATGKGNADKQKMYEAFVSETGKDIVKYYSKSGTLGSPVTDIVDSYYIAKYGYQLANNKEGTPNAGSDSKKFKTE</sequence>
<dbReference type="InterPro" id="IPR012337">
    <property type="entry name" value="RNaseH-like_sf"/>
</dbReference>
<organism evidence="1">
    <name type="scientific">uncultured Caudovirales phage</name>
    <dbReference type="NCBI Taxonomy" id="2100421"/>
    <lineage>
        <taxon>Viruses</taxon>
        <taxon>Duplodnaviria</taxon>
        <taxon>Heunggongvirae</taxon>
        <taxon>Uroviricota</taxon>
        <taxon>Caudoviricetes</taxon>
        <taxon>Peduoviridae</taxon>
        <taxon>Maltschvirus</taxon>
        <taxon>Maltschvirus maltsch</taxon>
    </lineage>
</organism>
<dbReference type="SUPFAM" id="SSF53098">
    <property type="entry name" value="Ribonuclease H-like"/>
    <property type="match status" value="1"/>
</dbReference>
<gene>
    <name evidence="1" type="ORF">UFOVP49_104</name>
</gene>
<dbReference type="GO" id="GO:0003676">
    <property type="term" value="F:nucleic acid binding"/>
    <property type="evidence" value="ECO:0007669"/>
    <property type="project" value="InterPro"/>
</dbReference>
<evidence type="ECO:0000313" key="1">
    <source>
        <dbReference type="EMBL" id="CAB4124266.1"/>
    </source>
</evidence>